<dbReference type="Pfam" id="PF02567">
    <property type="entry name" value="PhzC-PhzF"/>
    <property type="match status" value="1"/>
</dbReference>
<evidence type="ECO:0000313" key="3">
    <source>
        <dbReference type="EMBL" id="QWW81421.1"/>
    </source>
</evidence>
<keyword evidence="4" id="KW-1185">Reference proteome</keyword>
<proteinExistence type="inferred from homology"/>
<evidence type="ECO:0000256" key="1">
    <source>
        <dbReference type="ARBA" id="ARBA00008270"/>
    </source>
</evidence>
<comment type="similarity">
    <text evidence="1">Belongs to the PhzF family.</text>
</comment>
<gene>
    <name evidence="3" type="ORF">KQ929_09590</name>
</gene>
<dbReference type="Proteomes" id="UP000683497">
    <property type="component" value="Chromosome"/>
</dbReference>
<keyword evidence="2" id="KW-0413">Isomerase</keyword>
<dbReference type="NCBIfam" id="TIGR00654">
    <property type="entry name" value="PhzF_family"/>
    <property type="match status" value="1"/>
</dbReference>
<dbReference type="PANTHER" id="PTHR13774">
    <property type="entry name" value="PHENAZINE BIOSYNTHESIS PROTEIN"/>
    <property type="match status" value="1"/>
</dbReference>
<name>A0ABX8K2X8_9ENTR</name>
<dbReference type="PIRSF" id="PIRSF016184">
    <property type="entry name" value="PhzC_PhzF"/>
    <property type="match status" value="1"/>
</dbReference>
<reference evidence="3 4" key="1">
    <citation type="submission" date="2021-06" db="EMBL/GenBank/DDBJ databases">
        <title>Leclercia pneumoniae sp. nov.</title>
        <authorList>
            <person name="Hoenemann M."/>
            <person name="Viehweger A."/>
            <person name="Dietze N."/>
        </authorList>
    </citation>
    <scope>NUCLEOTIDE SEQUENCE [LARGE SCALE GENOMIC DNA]</scope>
    <source>
        <strain evidence="4">49125</strain>
    </source>
</reference>
<evidence type="ECO:0000313" key="4">
    <source>
        <dbReference type="Proteomes" id="UP000683497"/>
    </source>
</evidence>
<sequence length="263" mass="29254">MQKYDYYLVDAFSDGPFSGNPAAVCPLPDWLPDDTLLRMAQEHNQSETAFFVCHKEGITLRWFTTTTEVNLCGHATLATAYVLFNELGYPDPRLHFETASGTLTVTRDGDWLTLDFPACPTEKQTPPPQMLAALGIERYVEARKGRAWVVVLENRQQVEAVTPNISAMIPGEHKVCITAPSEGEYDFVSRFFSPGVALWEDPVTGSAHTMLIPYWAGKLAKTTLLARQVSARGGEVRCQLNGDRVMMGGKASLYMKGQLFIRE</sequence>
<dbReference type="PANTHER" id="PTHR13774:SF17">
    <property type="entry name" value="PHENAZINE BIOSYNTHESIS-LIKE DOMAIN-CONTAINING PROTEIN"/>
    <property type="match status" value="1"/>
</dbReference>
<evidence type="ECO:0000256" key="2">
    <source>
        <dbReference type="ARBA" id="ARBA00023235"/>
    </source>
</evidence>
<dbReference type="InterPro" id="IPR003719">
    <property type="entry name" value="Phenazine_PhzF-like"/>
</dbReference>
<protein>
    <submittedName>
        <fullName evidence="3">PhzF family phenazine biosynthesis protein</fullName>
    </submittedName>
</protein>
<dbReference type="EMBL" id="CP076838">
    <property type="protein sequence ID" value="QWW81421.1"/>
    <property type="molecule type" value="Genomic_DNA"/>
</dbReference>
<dbReference type="SUPFAM" id="SSF54506">
    <property type="entry name" value="Diaminopimelate epimerase-like"/>
    <property type="match status" value="1"/>
</dbReference>
<accession>A0ABX8K2X8</accession>
<dbReference type="Gene3D" id="3.10.310.10">
    <property type="entry name" value="Diaminopimelate Epimerase, Chain A, domain 1"/>
    <property type="match status" value="2"/>
</dbReference>
<organism evidence="3 4">
    <name type="scientific">Leclercia pneumoniae</name>
    <dbReference type="NCBI Taxonomy" id="2815358"/>
    <lineage>
        <taxon>Bacteria</taxon>
        <taxon>Pseudomonadati</taxon>
        <taxon>Pseudomonadota</taxon>
        <taxon>Gammaproteobacteria</taxon>
        <taxon>Enterobacterales</taxon>
        <taxon>Enterobacteriaceae</taxon>
        <taxon>Leclercia</taxon>
    </lineage>
</organism>
<dbReference type="RefSeq" id="WP_207291776.1">
    <property type="nucleotide sequence ID" value="NZ_CP071383.1"/>
</dbReference>